<proteinExistence type="predicted"/>
<dbReference type="RefSeq" id="WP_061914381.1">
    <property type="nucleotide sequence ID" value="NZ_DF967971.1"/>
</dbReference>
<protein>
    <submittedName>
        <fullName evidence="3">Uncharacterized protein</fullName>
    </submittedName>
</protein>
<name>A0A0P6XDH2_9CHLR</name>
<accession>A0A0P6XDH2</accession>
<dbReference type="Proteomes" id="UP000050514">
    <property type="component" value="Unassembled WGS sequence"/>
</dbReference>
<feature type="chain" id="PRO_5006132986" evidence="2">
    <location>
        <begin position="26"/>
        <end position="128"/>
    </location>
</feature>
<dbReference type="AlphaFoldDB" id="A0A0P6XDH2"/>
<evidence type="ECO:0000313" key="3">
    <source>
        <dbReference type="EMBL" id="KPL77785.1"/>
    </source>
</evidence>
<organism evidence="3 4">
    <name type="scientific">Bellilinea caldifistulae</name>
    <dbReference type="NCBI Taxonomy" id="360411"/>
    <lineage>
        <taxon>Bacteria</taxon>
        <taxon>Bacillati</taxon>
        <taxon>Chloroflexota</taxon>
        <taxon>Anaerolineae</taxon>
        <taxon>Anaerolineales</taxon>
        <taxon>Anaerolineaceae</taxon>
        <taxon>Bellilinea</taxon>
    </lineage>
</organism>
<keyword evidence="2" id="KW-0732">Signal</keyword>
<evidence type="ECO:0000256" key="1">
    <source>
        <dbReference type="SAM" id="MobiDB-lite"/>
    </source>
</evidence>
<dbReference type="EMBL" id="LGHJ01000008">
    <property type="protein sequence ID" value="KPL77785.1"/>
    <property type="molecule type" value="Genomic_DNA"/>
</dbReference>
<keyword evidence="4" id="KW-1185">Reference proteome</keyword>
<comment type="caution">
    <text evidence="3">The sequence shown here is derived from an EMBL/GenBank/DDBJ whole genome shotgun (WGS) entry which is preliminary data.</text>
</comment>
<feature type="region of interest" description="Disordered" evidence="1">
    <location>
        <begin position="104"/>
        <end position="128"/>
    </location>
</feature>
<evidence type="ECO:0000313" key="4">
    <source>
        <dbReference type="Proteomes" id="UP000050514"/>
    </source>
</evidence>
<sequence>MKQFFALLTALLFGLNLFQGTPAIASGRLDPRKNDQKVCTGTWKFPPLYVGGKDGVVFAEAAYEFDENCNPVLVSETRLTSVPTWVTNPSQQPVDEKTVEAVEVPASDQPNTQNNDLRVGDSILTVDT</sequence>
<gene>
    <name evidence="3" type="ORF">AC812_02775</name>
</gene>
<evidence type="ECO:0000256" key="2">
    <source>
        <dbReference type="SAM" id="SignalP"/>
    </source>
</evidence>
<reference evidence="3 4" key="1">
    <citation type="submission" date="2015-07" db="EMBL/GenBank/DDBJ databases">
        <title>Draft genome of Bellilinea caldifistulae DSM 17877.</title>
        <authorList>
            <person name="Hemp J."/>
            <person name="Ward L.M."/>
            <person name="Pace L.A."/>
            <person name="Fischer W.W."/>
        </authorList>
    </citation>
    <scope>NUCLEOTIDE SEQUENCE [LARGE SCALE GENOMIC DNA]</scope>
    <source>
        <strain evidence="3 4">GOMI-1</strain>
    </source>
</reference>
<feature type="signal peptide" evidence="2">
    <location>
        <begin position="1"/>
        <end position="25"/>
    </location>
</feature>